<dbReference type="Pfam" id="PF01571">
    <property type="entry name" value="GCV_T"/>
    <property type="match status" value="1"/>
</dbReference>
<gene>
    <name evidence="7" type="ORF">RFM52_10575</name>
</gene>
<dbReference type="Gene3D" id="3.30.1360.120">
    <property type="entry name" value="Probable tRNA modification gtpase trme, domain 1"/>
    <property type="match status" value="1"/>
</dbReference>
<sequence>MTDTTSNHFPDRADVVIVGGGVAGCSIAYHLTKLGITDVVLCERKQLTCGTTWHAAGLVTQLRATRQMTELAKYTGELFASLEEETGQATGFMRRGSLRVARTEARLEELARGASMGRNFGLPVEKVSPGEIKERWSPIDLDGIVGGFWFPHDGQVNPADVTMAYARGARMRGGRIFENTKVNKILVENGRAIGVVTDKGEIRASRVVICGGMWSRDLAATAGVTLPLHAAEHFYIVTETIPELPRNLPVLFMGDECAYYKEDAGKLLLGCFEPNAKPWGHKGIPEDFCFDSLPEDFEHFEPILEMATKRVPLLAEAGIKLFFNGPESFTPDDRYLIGETSEVAGLFCACGFNSIGILSSGGVGKALSEWIRDGRPPVDLADVDVRRTISFQSNKSYLHDRTTETLGLLFDMHWPYRQFATARGIRRSPFHDRLLAEGAFMTEAAGFERPGFFAGAGMKPEIEYSYGRQNWFDLTGAECRNTATNVTLFDHSCFVKYEVEGRDALKVLNRICANDIDAPVGRVVYTQWLNELGGIEADVTVTRLSESTFMVVTIAISQRRDLTWLTRHIPEGAHVFVRDITSGLPMLALMGPKARDLLKAVSPDDFSDAGFPFGTSREIDLGYARVRASRLTFVGELGWELYMPAEFAAHVFDRLVEAGAAFGLRHGGYFAINSLRMEKGYRHWGHDIGEEDSPLQGGLGFSVAFDKPGGFIGRGALLRQKEAGPIRRRLVQLRLEDESAPLLYHHEPVWRDGRIIGSVTSGAYGHRLSASLGMAYVECADGVTDAYLASMPLEVEIAWRRYPARAQLKSWYDPKGERIRG</sequence>
<evidence type="ECO:0000259" key="3">
    <source>
        <dbReference type="Pfam" id="PF01266"/>
    </source>
</evidence>
<feature type="domain" description="Aminomethyltransferase C-terminal" evidence="5">
    <location>
        <begin position="728"/>
        <end position="813"/>
    </location>
</feature>
<evidence type="ECO:0000313" key="8">
    <source>
        <dbReference type="Proteomes" id="UP001280156"/>
    </source>
</evidence>
<dbReference type="InterPro" id="IPR029043">
    <property type="entry name" value="GcvT/YgfZ_C"/>
</dbReference>
<dbReference type="Gene3D" id="3.50.50.60">
    <property type="entry name" value="FAD/NAD(P)-binding domain"/>
    <property type="match status" value="1"/>
</dbReference>
<evidence type="ECO:0000313" key="7">
    <source>
        <dbReference type="EMBL" id="MDX8485642.1"/>
    </source>
</evidence>
<dbReference type="Gene3D" id="3.30.9.10">
    <property type="entry name" value="D-Amino Acid Oxidase, subunit A, domain 2"/>
    <property type="match status" value="1"/>
</dbReference>
<dbReference type="Gene3D" id="2.40.30.110">
    <property type="entry name" value="Aminomethyltransferase beta-barrel domains"/>
    <property type="match status" value="1"/>
</dbReference>
<protein>
    <submittedName>
        <fullName evidence="7">FAD-dependent oxidoreductase</fullName>
    </submittedName>
</protein>
<dbReference type="SUPFAM" id="SSF101790">
    <property type="entry name" value="Aminomethyltransferase beta-barrel domain"/>
    <property type="match status" value="1"/>
</dbReference>
<dbReference type="InterPro" id="IPR032503">
    <property type="entry name" value="FAO_M"/>
</dbReference>
<dbReference type="InterPro" id="IPR036188">
    <property type="entry name" value="FAD/NAD-bd_sf"/>
</dbReference>
<dbReference type="Pfam" id="PF16350">
    <property type="entry name" value="FAO_M"/>
    <property type="match status" value="1"/>
</dbReference>
<dbReference type="EMBL" id="JAVIIV010000005">
    <property type="protein sequence ID" value="MDX8485642.1"/>
    <property type="molecule type" value="Genomic_DNA"/>
</dbReference>
<dbReference type="SUPFAM" id="SSF54373">
    <property type="entry name" value="FAD-linked reductases, C-terminal domain"/>
    <property type="match status" value="1"/>
</dbReference>
<evidence type="ECO:0000256" key="1">
    <source>
        <dbReference type="ARBA" id="ARBA00008609"/>
    </source>
</evidence>
<feature type="domain" description="FAD dependent oxidoreductase" evidence="3">
    <location>
        <begin position="14"/>
        <end position="370"/>
    </location>
</feature>
<evidence type="ECO:0000256" key="2">
    <source>
        <dbReference type="ARBA" id="ARBA00023002"/>
    </source>
</evidence>
<comment type="similarity">
    <text evidence="1">Belongs to the GcvT family.</text>
</comment>
<feature type="domain" description="FAD dependent oxidoreductase central" evidence="6">
    <location>
        <begin position="373"/>
        <end position="428"/>
    </location>
</feature>
<evidence type="ECO:0000259" key="5">
    <source>
        <dbReference type="Pfam" id="PF08669"/>
    </source>
</evidence>
<dbReference type="PANTHER" id="PTHR43757:SF15">
    <property type="entry name" value="PYRUVATE DEHYDROGENASE PHOSPHATASE REGULATORY SUBUNIT, MITOCHONDRIAL-LIKE"/>
    <property type="match status" value="1"/>
</dbReference>
<dbReference type="Pfam" id="PF08669">
    <property type="entry name" value="GCV_T_C"/>
    <property type="match status" value="1"/>
</dbReference>
<name>A0ABU4YFA3_9HYPH</name>
<dbReference type="SUPFAM" id="SSF51905">
    <property type="entry name" value="FAD/NAD(P)-binding domain"/>
    <property type="match status" value="1"/>
</dbReference>
<dbReference type="RefSeq" id="WP_320293248.1">
    <property type="nucleotide sequence ID" value="NZ_JAVIIU010000001.1"/>
</dbReference>
<organism evidence="7 8">
    <name type="scientific">Mesorhizobium humile</name>
    <dbReference type="NCBI Taxonomy" id="3072313"/>
    <lineage>
        <taxon>Bacteria</taxon>
        <taxon>Pseudomonadati</taxon>
        <taxon>Pseudomonadota</taxon>
        <taxon>Alphaproteobacteria</taxon>
        <taxon>Hyphomicrobiales</taxon>
        <taxon>Phyllobacteriaceae</taxon>
        <taxon>Mesorhizobium</taxon>
    </lineage>
</organism>
<feature type="domain" description="GCVT N-terminal" evidence="4">
    <location>
        <begin position="430"/>
        <end position="707"/>
    </location>
</feature>
<dbReference type="Proteomes" id="UP001280156">
    <property type="component" value="Unassembled WGS sequence"/>
</dbReference>
<evidence type="ECO:0000259" key="6">
    <source>
        <dbReference type="Pfam" id="PF16350"/>
    </source>
</evidence>
<dbReference type="InterPro" id="IPR006222">
    <property type="entry name" value="GCVT_N"/>
</dbReference>
<dbReference type="InterPro" id="IPR013977">
    <property type="entry name" value="GcvT_C"/>
</dbReference>
<dbReference type="Pfam" id="PF01266">
    <property type="entry name" value="DAO"/>
    <property type="match status" value="1"/>
</dbReference>
<reference evidence="7 8" key="1">
    <citation type="submission" date="2023-08" db="EMBL/GenBank/DDBJ databases">
        <title>Implementing the SeqCode for naming new Mesorhizobium species isolated from Vachellia karroo root nodules.</title>
        <authorList>
            <person name="Van Lill M."/>
        </authorList>
    </citation>
    <scope>NUCLEOTIDE SEQUENCE [LARGE SCALE GENOMIC DNA]</scope>
    <source>
        <strain evidence="7 8">VK2B</strain>
    </source>
</reference>
<keyword evidence="2" id="KW-0560">Oxidoreductase</keyword>
<evidence type="ECO:0000259" key="4">
    <source>
        <dbReference type="Pfam" id="PF01571"/>
    </source>
</evidence>
<dbReference type="SUPFAM" id="SSF103025">
    <property type="entry name" value="Folate-binding domain"/>
    <property type="match status" value="1"/>
</dbReference>
<dbReference type="Gene3D" id="3.30.70.1400">
    <property type="entry name" value="Aminomethyltransferase beta-barrel domains"/>
    <property type="match status" value="1"/>
</dbReference>
<dbReference type="InterPro" id="IPR027266">
    <property type="entry name" value="TrmE/GcvT-like"/>
</dbReference>
<dbReference type="PANTHER" id="PTHR43757">
    <property type="entry name" value="AMINOMETHYLTRANSFERASE"/>
    <property type="match status" value="1"/>
</dbReference>
<dbReference type="InterPro" id="IPR028896">
    <property type="entry name" value="GcvT/YgfZ/DmdA"/>
</dbReference>
<comment type="caution">
    <text evidence="7">The sequence shown here is derived from an EMBL/GenBank/DDBJ whole genome shotgun (WGS) entry which is preliminary data.</text>
</comment>
<proteinExistence type="inferred from homology"/>
<keyword evidence="8" id="KW-1185">Reference proteome</keyword>
<accession>A0ABU4YFA3</accession>
<dbReference type="InterPro" id="IPR006076">
    <property type="entry name" value="FAD-dep_OxRdtase"/>
</dbReference>